<keyword evidence="3" id="KW-0805">Transcription regulation</keyword>
<keyword evidence="5" id="KW-0539">Nucleus</keyword>
<evidence type="ECO:0000256" key="6">
    <source>
        <dbReference type="SAM" id="MobiDB-lite"/>
    </source>
</evidence>
<sequence>MSAHQVRRSTSRAAPDTSGRVAQSNSTISTSEIYNSSSSILSPLQPVPARATSPPTEDFTVAATMLSAMSTSNMMVAGALALDPALGGFDDTADNGSSSLSELGDASDDNSEPTPRHTTAADLDEEDSEAETERLEATPRRLARTATDTSLLSEPIYTRTPSKLAHSRTIEHEESAPPTPSVTADDAEDSLHSLSLIAASEAASLESTGQKRKRASAGESPVDEDEGTERARKRSVPLKSSALDGLANAAAGRQEQIDVDEELENAEGHLSALAQEELDLQERQANIAVQTVTEMATVAKHTKPRKGGKRGKRKLDDPSYAYTETFAAAEAPDGEQEGEQEEDDSAVVDEEVTKKKMAIDELAKIEKKFKLFREKLCDEQIAQLEQELEMLKQPNCIHPEFVAMIKCVDDRRADKIAYETRLLEYKQKNREIITTAERHQMHSQYIQTVRHVREETLEECNQRVFELQRGRRQLGCDETEYMMKLPEKRSDQIRHQTAYNLEVSILSGVAKYVGFPAAPDISAARPVEVDEDLRAMKIATRAPAPPPSFRTYNRTTTADEAAAEEQFLESTPWANPRHPSHQETRYPPGPSRVPSYQTPAGQRRMIDLTAPNGSASTIEANSNPPSSTPQHKNGILGDSESPVLQMKRPPTDHTVYTETPGSDPRNQGVLGREVYGIMSSPAAQHTEAPSEQSGQRWGSMRPLNVGAANTAPGPPGPRAPLTQRNGLGTISVGNGLFGR</sequence>
<dbReference type="GO" id="GO:0005654">
    <property type="term" value="C:nucleoplasm"/>
    <property type="evidence" value="ECO:0007669"/>
    <property type="project" value="UniProtKB-ARBA"/>
</dbReference>
<dbReference type="Pfam" id="PF08598">
    <property type="entry name" value="Sds3"/>
    <property type="match status" value="1"/>
</dbReference>
<dbReference type="PANTHER" id="PTHR21964">
    <property type="entry name" value="BREAST CANCER METASTASIS-SUPPRESSOR 1"/>
    <property type="match status" value="1"/>
</dbReference>
<keyword evidence="2" id="KW-0678">Repressor</keyword>
<feature type="region of interest" description="Disordered" evidence="6">
    <location>
        <begin position="93"/>
        <end position="254"/>
    </location>
</feature>
<evidence type="ECO:0000313" key="7">
    <source>
        <dbReference type="EMBL" id="KAF1940236.1"/>
    </source>
</evidence>
<evidence type="ECO:0008006" key="9">
    <source>
        <dbReference type="Google" id="ProtNLM"/>
    </source>
</evidence>
<feature type="compositionally biased region" description="Polar residues" evidence="6">
    <location>
        <begin position="682"/>
        <end position="696"/>
    </location>
</feature>
<feature type="compositionally biased region" description="Low complexity" evidence="6">
    <location>
        <begin position="192"/>
        <end position="207"/>
    </location>
</feature>
<feature type="compositionally biased region" description="Basic residues" evidence="6">
    <location>
        <begin position="1"/>
        <end position="10"/>
    </location>
</feature>
<evidence type="ECO:0000256" key="2">
    <source>
        <dbReference type="ARBA" id="ARBA00022491"/>
    </source>
</evidence>
<dbReference type="Gene3D" id="1.20.5.1500">
    <property type="match status" value="1"/>
</dbReference>
<feature type="compositionally biased region" description="Polar residues" evidence="6">
    <location>
        <begin position="613"/>
        <end position="631"/>
    </location>
</feature>
<reference evidence="7" key="1">
    <citation type="journal article" date="2020" name="Stud. Mycol.">
        <title>101 Dothideomycetes genomes: a test case for predicting lifestyles and emergence of pathogens.</title>
        <authorList>
            <person name="Haridas S."/>
            <person name="Albert R."/>
            <person name="Binder M."/>
            <person name="Bloem J."/>
            <person name="Labutti K."/>
            <person name="Salamov A."/>
            <person name="Andreopoulos B."/>
            <person name="Baker S."/>
            <person name="Barry K."/>
            <person name="Bills G."/>
            <person name="Bluhm B."/>
            <person name="Cannon C."/>
            <person name="Castanera R."/>
            <person name="Culley D."/>
            <person name="Daum C."/>
            <person name="Ezra D."/>
            <person name="Gonzalez J."/>
            <person name="Henrissat B."/>
            <person name="Kuo A."/>
            <person name="Liang C."/>
            <person name="Lipzen A."/>
            <person name="Lutzoni F."/>
            <person name="Magnuson J."/>
            <person name="Mondo S."/>
            <person name="Nolan M."/>
            <person name="Ohm R."/>
            <person name="Pangilinan J."/>
            <person name="Park H.-J."/>
            <person name="Ramirez L."/>
            <person name="Alfaro M."/>
            <person name="Sun H."/>
            <person name="Tritt A."/>
            <person name="Yoshinaga Y."/>
            <person name="Zwiers L.-H."/>
            <person name="Turgeon B."/>
            <person name="Goodwin S."/>
            <person name="Spatafora J."/>
            <person name="Crous P."/>
            <person name="Grigoriev I."/>
        </authorList>
    </citation>
    <scope>NUCLEOTIDE SEQUENCE</scope>
    <source>
        <strain evidence="7">CBS 161.51</strain>
    </source>
</reference>
<evidence type="ECO:0000313" key="8">
    <source>
        <dbReference type="Proteomes" id="UP000800038"/>
    </source>
</evidence>
<evidence type="ECO:0000256" key="4">
    <source>
        <dbReference type="ARBA" id="ARBA00023163"/>
    </source>
</evidence>
<dbReference type="Proteomes" id="UP000800038">
    <property type="component" value="Unassembled WGS sequence"/>
</dbReference>
<proteinExistence type="predicted"/>
<evidence type="ECO:0000256" key="1">
    <source>
        <dbReference type="ARBA" id="ARBA00004123"/>
    </source>
</evidence>
<dbReference type="SMART" id="SM01401">
    <property type="entry name" value="Sds3"/>
    <property type="match status" value="1"/>
</dbReference>
<gene>
    <name evidence="7" type="ORF">EJ02DRAFT_456181</name>
</gene>
<feature type="region of interest" description="Disordered" evidence="6">
    <location>
        <begin position="613"/>
        <end position="668"/>
    </location>
</feature>
<feature type="region of interest" description="Disordered" evidence="6">
    <location>
        <begin position="561"/>
        <end position="598"/>
    </location>
</feature>
<feature type="compositionally biased region" description="Basic residues" evidence="6">
    <location>
        <begin position="300"/>
        <end position="313"/>
    </location>
</feature>
<feature type="region of interest" description="Disordered" evidence="6">
    <location>
        <begin position="1"/>
        <end position="28"/>
    </location>
</feature>
<keyword evidence="8" id="KW-1185">Reference proteome</keyword>
<keyword evidence="4" id="KW-0804">Transcription</keyword>
<feature type="region of interest" description="Disordered" evidence="6">
    <location>
        <begin position="682"/>
        <end position="739"/>
    </location>
</feature>
<dbReference type="GO" id="GO:0010468">
    <property type="term" value="P:regulation of gene expression"/>
    <property type="evidence" value="ECO:0007669"/>
    <property type="project" value="UniProtKB-ARBA"/>
</dbReference>
<evidence type="ECO:0000256" key="5">
    <source>
        <dbReference type="ARBA" id="ARBA00023242"/>
    </source>
</evidence>
<dbReference type="OrthoDB" id="20886at2759"/>
<dbReference type="InterPro" id="IPR013907">
    <property type="entry name" value="Sds3"/>
</dbReference>
<protein>
    <recommendedName>
        <fullName evidence="9">Transcriptional regulatory protein DEP1</fullName>
    </recommendedName>
</protein>
<evidence type="ECO:0000256" key="3">
    <source>
        <dbReference type="ARBA" id="ARBA00023015"/>
    </source>
</evidence>
<comment type="subcellular location">
    <subcellularLocation>
        <location evidence="1">Nucleus</location>
    </subcellularLocation>
</comment>
<feature type="region of interest" description="Disordered" evidence="6">
    <location>
        <begin position="299"/>
        <end position="319"/>
    </location>
</feature>
<name>A0A6A5SNT5_9PLEO</name>
<dbReference type="AlphaFoldDB" id="A0A6A5SNT5"/>
<organism evidence="7 8">
    <name type="scientific">Clathrospora elynae</name>
    <dbReference type="NCBI Taxonomy" id="706981"/>
    <lineage>
        <taxon>Eukaryota</taxon>
        <taxon>Fungi</taxon>
        <taxon>Dikarya</taxon>
        <taxon>Ascomycota</taxon>
        <taxon>Pezizomycotina</taxon>
        <taxon>Dothideomycetes</taxon>
        <taxon>Pleosporomycetidae</taxon>
        <taxon>Pleosporales</taxon>
        <taxon>Diademaceae</taxon>
        <taxon>Clathrospora</taxon>
    </lineage>
</organism>
<dbReference type="EMBL" id="ML976066">
    <property type="protein sequence ID" value="KAF1940236.1"/>
    <property type="molecule type" value="Genomic_DNA"/>
</dbReference>
<accession>A0A6A5SNT5</accession>
<feature type="compositionally biased region" description="Polar residues" evidence="6">
    <location>
        <begin position="722"/>
        <end position="732"/>
    </location>
</feature>